<dbReference type="PANTHER" id="PTHR39229">
    <property type="entry name" value="MCG1037962"/>
    <property type="match status" value="1"/>
</dbReference>
<feature type="compositionally biased region" description="Pro residues" evidence="1">
    <location>
        <begin position="20"/>
        <end position="29"/>
    </location>
</feature>
<dbReference type="STRING" id="9785.ENSLAFP00000025829"/>
<accession>G3UDC1</accession>
<reference evidence="3" key="2">
    <citation type="submission" date="2025-08" db="UniProtKB">
        <authorList>
            <consortium name="Ensembl"/>
        </authorList>
    </citation>
    <scope>IDENTIFICATION</scope>
    <source>
        <strain evidence="3">Isolate ISIS603380</strain>
    </source>
</reference>
<dbReference type="GeneTree" id="ENSGT00470000042500"/>
<sequence length="1151" mass="133080">MSLPRPALQVAELRRLASSLPPPEGPDCQPPSSKRLRREEPGGVSEARWRLPLVPRLSEVEKIWELPPRPFKALLVSTNANFDYSTDSCVEKSVSGRQTCHLGCQNSKFQMNSCLQSLPSQSFHSGLRASGRSSEPVPNERDVFSLHNSDRSKAEVSQPLSNTSVHDTHRIKNVNGKQYLVQETNNSQKAENSFLNVTFYKEAKATPHEIKNRCKADSVMPSDKKENNILATILKISESSNQPSLEIAKPCYFRDNSTISIPELPIDLNSKMSSVYLKEIAKKKNDKNEAYVRDFTNIYCSQNRPDVKKQKLQNNDNIVDVENTFSEYYESNHQSFSNQITCKRKKDSITFNYYNHNSIKCDVRVYEKNIPMILENVKEAEISLDSCIPTKLEKSQSWGCNTRYILKRNRESCWAMNNCKTKCENMKIDGAKLHLQQLLEIDLLNKEDYHNIRAMNTYEEPSKSFMIGILGSQKALIKIVCLHGKEENDNMLQLRYYTTQRRLHLSNTFENFSTEIFCFHKNISGSQKDSSILAWHEALKCKKKIEIQNLITRNMNIDRKNDDLSTYTQTSVPESLNIILKTNSNLDSLTKIENEVELEEECIFKWIIYLNYLKIIVVENHSAYLIKILNFSWILEDNIRPMLKKRKLFQTEEVFEESKKKTISSFNMTAKNIHFPIFETYEKIPLLMDFDDMDDIFLTKVINYKDNCPEGVMNVENWANFSPITLKKNVKSDPQFIQNYQRHTNEKFYEISMHSQDSDSERNQEHNKITSFNSECISEDFFKVKLLAIPASHVTTCGQQTSTMTITQVPNFGTLLSEIKEKTCDVILKEEMKTTSQSLTKINQVLKHIKMENEEKDSFSLMDRMFSVQSVSLTNIKINVEDSIQTNQIYVNQNNVADRNEYESIFQGNELANSKHFHPKNDSTECVNHHFEIDLSAGNNECFQDLTAKCLSTEALTIGKDFEMRSKFDLVLEELHLFHEISKEKEILSTVETNNRQENYSGESNDAEEVEKEIKKDFKVVTVNKMCAPSLLCDTRERAGPNMHKRHQSSFKWKTEPNSGEQEVPNQYCPRTSEKELLYSTSEEECEKPLPQRPALFSEEFKEENCNHLLKEGSHFSHGILRIHPLKTCSRPIRIGLSRKAKLKQLHPYLK</sequence>
<dbReference type="eggNOG" id="ENOG502RZS1">
    <property type="taxonomic scope" value="Eukaryota"/>
</dbReference>
<evidence type="ECO:0000256" key="1">
    <source>
        <dbReference type="SAM" id="MobiDB-lite"/>
    </source>
</evidence>
<dbReference type="Ensembl" id="ENSLAFT00000030683.1">
    <property type="protein sequence ID" value="ENSLAFP00000025829.1"/>
    <property type="gene ID" value="ENSLAFG00000025867.1"/>
</dbReference>
<keyword evidence="4" id="KW-1185">Reference proteome</keyword>
<dbReference type="InterPro" id="IPR031419">
    <property type="entry name" value="RAD51_interact"/>
</dbReference>
<gene>
    <name evidence="3" type="primary">RAD51AP2</name>
</gene>
<feature type="domain" description="RAD51 interacting motif" evidence="2">
    <location>
        <begin position="1113"/>
        <end position="1150"/>
    </location>
</feature>
<dbReference type="OMA" id="GGSHFPH"/>
<organism evidence="3 4">
    <name type="scientific">Loxodonta africana</name>
    <name type="common">African elephant</name>
    <dbReference type="NCBI Taxonomy" id="9785"/>
    <lineage>
        <taxon>Eukaryota</taxon>
        <taxon>Metazoa</taxon>
        <taxon>Chordata</taxon>
        <taxon>Craniata</taxon>
        <taxon>Vertebrata</taxon>
        <taxon>Euteleostomi</taxon>
        <taxon>Mammalia</taxon>
        <taxon>Eutheria</taxon>
        <taxon>Afrotheria</taxon>
        <taxon>Proboscidea</taxon>
        <taxon>Elephantidae</taxon>
        <taxon>Loxodonta</taxon>
    </lineage>
</organism>
<evidence type="ECO:0000313" key="4">
    <source>
        <dbReference type="Proteomes" id="UP000007646"/>
    </source>
</evidence>
<evidence type="ECO:0000259" key="2">
    <source>
        <dbReference type="Pfam" id="PF15696"/>
    </source>
</evidence>
<dbReference type="Proteomes" id="UP000007646">
    <property type="component" value="Unassembled WGS sequence"/>
</dbReference>
<feature type="region of interest" description="Disordered" evidence="1">
    <location>
        <begin position="15"/>
        <end position="44"/>
    </location>
</feature>
<dbReference type="HOGENOM" id="CLU_282233_0_0_1"/>
<dbReference type="PANTHER" id="PTHR39229:SF1">
    <property type="entry name" value="RAD51-ASSOCIATED PROTEIN 2"/>
    <property type="match status" value="1"/>
</dbReference>
<protein>
    <submittedName>
        <fullName evidence="3">RAD51 associated protein 2</fullName>
    </submittedName>
</protein>
<name>G3UDC1_LOXAF</name>
<feature type="region of interest" description="Disordered" evidence="1">
    <location>
        <begin position="1041"/>
        <end position="1067"/>
    </location>
</feature>
<proteinExistence type="predicted"/>
<dbReference type="InterPro" id="IPR053355">
    <property type="entry name" value="RAD51-associated"/>
</dbReference>
<dbReference type="InParanoid" id="G3UDC1"/>
<dbReference type="Pfam" id="PF15696">
    <property type="entry name" value="RAD51_interact"/>
    <property type="match status" value="1"/>
</dbReference>
<reference evidence="3" key="3">
    <citation type="submission" date="2025-09" db="UniProtKB">
        <authorList>
            <consortium name="Ensembl"/>
        </authorList>
    </citation>
    <scope>IDENTIFICATION</scope>
    <source>
        <strain evidence="3">Isolate ISIS603380</strain>
    </source>
</reference>
<dbReference type="GO" id="GO:0032991">
    <property type="term" value="C:protein-containing complex"/>
    <property type="evidence" value="ECO:0007669"/>
    <property type="project" value="Ensembl"/>
</dbReference>
<reference evidence="3 4" key="1">
    <citation type="submission" date="2009-06" db="EMBL/GenBank/DDBJ databases">
        <title>The Genome Sequence of Loxodonta africana (African elephant).</title>
        <authorList>
            <person name="Di Palma F."/>
            <person name="Heiman D."/>
            <person name="Young S."/>
            <person name="Johnson J."/>
            <person name="Lander E.S."/>
            <person name="Lindblad-Toh K."/>
        </authorList>
    </citation>
    <scope>NUCLEOTIDE SEQUENCE [LARGE SCALE GENOMIC DNA]</scope>
    <source>
        <strain evidence="3 4">Isolate ISIS603380</strain>
    </source>
</reference>
<feature type="compositionally biased region" description="Polar residues" evidence="1">
    <location>
        <begin position="1050"/>
        <end position="1065"/>
    </location>
</feature>
<evidence type="ECO:0000313" key="3">
    <source>
        <dbReference type="Ensembl" id="ENSLAFP00000025829.1"/>
    </source>
</evidence>
<dbReference type="AlphaFoldDB" id="G3UDC1"/>